<dbReference type="PANTHER" id="PTHR36834:SF2">
    <property type="entry name" value="MEMBRANE PROTEIN"/>
    <property type="match status" value="1"/>
</dbReference>
<feature type="transmembrane region" description="Helical" evidence="1">
    <location>
        <begin position="96"/>
        <end position="118"/>
    </location>
</feature>
<dbReference type="Pfam" id="PF04892">
    <property type="entry name" value="VanZ"/>
    <property type="match status" value="1"/>
</dbReference>
<dbReference type="Proteomes" id="UP000515934">
    <property type="component" value="Chromosome"/>
</dbReference>
<reference evidence="3 4" key="1">
    <citation type="submission" date="2020-08" db="EMBL/GenBank/DDBJ databases">
        <title>Genome sequence of Leucobacter denitrificans KACC 14055T.</title>
        <authorList>
            <person name="Hyun D.-W."/>
            <person name="Bae J.-W."/>
        </authorList>
    </citation>
    <scope>NUCLEOTIDE SEQUENCE [LARGE SCALE GENOMIC DNA]</scope>
    <source>
        <strain evidence="3 4">KACC 14055</strain>
    </source>
</reference>
<keyword evidence="4" id="KW-1185">Reference proteome</keyword>
<keyword evidence="1" id="KW-0472">Membrane</keyword>
<dbReference type="KEGG" id="ldn:H9L06_01350"/>
<proteinExistence type="predicted"/>
<feature type="transmembrane region" description="Helical" evidence="1">
    <location>
        <begin position="124"/>
        <end position="145"/>
    </location>
</feature>
<gene>
    <name evidence="3" type="ORF">H9L06_01350</name>
</gene>
<feature type="transmembrane region" description="Helical" evidence="1">
    <location>
        <begin position="20"/>
        <end position="40"/>
    </location>
</feature>
<dbReference type="RefSeq" id="WP_187555520.1">
    <property type="nucleotide sequence ID" value="NZ_CP060716.1"/>
</dbReference>
<dbReference type="EMBL" id="CP060716">
    <property type="protein sequence ID" value="QNN63052.1"/>
    <property type="molecule type" value="Genomic_DNA"/>
</dbReference>
<dbReference type="InterPro" id="IPR053150">
    <property type="entry name" value="Teicoplanin_resist-assoc"/>
</dbReference>
<keyword evidence="1" id="KW-1133">Transmembrane helix</keyword>
<dbReference type="AlphaFoldDB" id="A0A7G9S5C7"/>
<accession>A0A7G9S5C7</accession>
<evidence type="ECO:0000256" key="1">
    <source>
        <dbReference type="SAM" id="Phobius"/>
    </source>
</evidence>
<keyword evidence="1" id="KW-0812">Transmembrane</keyword>
<feature type="transmembrane region" description="Helical" evidence="1">
    <location>
        <begin position="152"/>
        <end position="174"/>
    </location>
</feature>
<evidence type="ECO:0000259" key="2">
    <source>
        <dbReference type="Pfam" id="PF04892"/>
    </source>
</evidence>
<evidence type="ECO:0000313" key="3">
    <source>
        <dbReference type="EMBL" id="QNN63052.1"/>
    </source>
</evidence>
<protein>
    <submittedName>
        <fullName evidence="3">VanZ family protein</fullName>
    </submittedName>
</protein>
<sequence length="181" mass="19586">MRIEPTNSYKAGNTRKTTAWVVLALYLAFLCWILLLKMHVTDFGDLAGRRSLNLVPFGASGEMGGLGSREILLNVLAFVPLGMLVYLVAARRGVWLWVPLIGTAVAFEVTQFVFGIGASDITDVITNTAGGLLGLGAGWLGVRLLGARAVRWIPIGLCVLLALFIGGFYTWMLATGVRFRL</sequence>
<organism evidence="3 4">
    <name type="scientific">Leucobacter denitrificans</name>
    <dbReference type="NCBI Taxonomy" id="683042"/>
    <lineage>
        <taxon>Bacteria</taxon>
        <taxon>Bacillati</taxon>
        <taxon>Actinomycetota</taxon>
        <taxon>Actinomycetes</taxon>
        <taxon>Micrococcales</taxon>
        <taxon>Microbacteriaceae</taxon>
        <taxon>Leucobacter</taxon>
    </lineage>
</organism>
<feature type="transmembrane region" description="Helical" evidence="1">
    <location>
        <begin position="71"/>
        <end position="89"/>
    </location>
</feature>
<feature type="domain" description="VanZ-like" evidence="2">
    <location>
        <begin position="24"/>
        <end position="137"/>
    </location>
</feature>
<dbReference type="PANTHER" id="PTHR36834">
    <property type="entry name" value="MEMBRANE PROTEIN-RELATED"/>
    <property type="match status" value="1"/>
</dbReference>
<name>A0A7G9S5C7_9MICO</name>
<evidence type="ECO:0000313" key="4">
    <source>
        <dbReference type="Proteomes" id="UP000515934"/>
    </source>
</evidence>
<dbReference type="InterPro" id="IPR006976">
    <property type="entry name" value="VanZ-like"/>
</dbReference>